<evidence type="ECO:0000313" key="1">
    <source>
        <dbReference type="EMBL" id="SDD52477.1"/>
    </source>
</evidence>
<dbReference type="STRING" id="530584.SAMN05421630_109230"/>
<keyword evidence="2" id="KW-1185">Reference proteome</keyword>
<dbReference type="EMBL" id="FMZE01000009">
    <property type="protein sequence ID" value="SDD52477.1"/>
    <property type="molecule type" value="Genomic_DNA"/>
</dbReference>
<organism evidence="1 2">
    <name type="scientific">Prauserella marina</name>
    <dbReference type="NCBI Taxonomy" id="530584"/>
    <lineage>
        <taxon>Bacteria</taxon>
        <taxon>Bacillati</taxon>
        <taxon>Actinomycetota</taxon>
        <taxon>Actinomycetes</taxon>
        <taxon>Pseudonocardiales</taxon>
        <taxon>Pseudonocardiaceae</taxon>
        <taxon>Prauserella</taxon>
    </lineage>
</organism>
<protein>
    <submittedName>
        <fullName evidence="1">Uncharacterized protein</fullName>
    </submittedName>
</protein>
<dbReference type="AlphaFoldDB" id="A0A1G6VHE7"/>
<accession>A0A1G6VHE7</accession>
<sequence length="328" mass="35533">MPETARPARLTLASMLIRRMSRTSTVLAAVFAFVLAGTLTGAATPSSSSPDGHPVARQLLFFNHAYGVFDRETADAIEHSGYLRDFANFQVRTTTGADGQVWTGRYLLGRQTYVELFGVGDLPGKDGELGSAGAAVSVERSGDLATVIDRLPELGITDPLLFQQTRDFGDGIPVPWFDGVFTTGEYDTFGTWGMEYRPEYFADPRGNTEPPAYPGDVGRERYLPDDYRDRLMRDVTEIRLAVTARDLGNTVPLLKAGGFTVKSFPGGAIALRGGTTLAFEVVPIGETGLRGIDMSLNRPVSHRHVERLGTSTLVVGPGSHAVWTFAAR</sequence>
<proteinExistence type="predicted"/>
<dbReference type="InterPro" id="IPR043869">
    <property type="entry name" value="DUF5829"/>
</dbReference>
<name>A0A1G6VHE7_9PSEU</name>
<reference evidence="1 2" key="1">
    <citation type="submission" date="2016-10" db="EMBL/GenBank/DDBJ databases">
        <authorList>
            <person name="de Groot N.N."/>
        </authorList>
    </citation>
    <scope>NUCLEOTIDE SEQUENCE [LARGE SCALE GENOMIC DNA]</scope>
    <source>
        <strain evidence="1 2">CGMCC 4.5506</strain>
    </source>
</reference>
<evidence type="ECO:0000313" key="2">
    <source>
        <dbReference type="Proteomes" id="UP000199494"/>
    </source>
</evidence>
<dbReference type="Pfam" id="PF19147">
    <property type="entry name" value="DUF5829"/>
    <property type="match status" value="1"/>
</dbReference>
<dbReference type="Proteomes" id="UP000199494">
    <property type="component" value="Unassembled WGS sequence"/>
</dbReference>
<gene>
    <name evidence="1" type="ORF">SAMN05421630_109230</name>
</gene>